<evidence type="ECO:0000256" key="1">
    <source>
        <dbReference type="SAM" id="Phobius"/>
    </source>
</evidence>
<evidence type="ECO:0000313" key="3">
    <source>
        <dbReference type="Proteomes" id="UP001150001"/>
    </source>
</evidence>
<protein>
    <submittedName>
        <fullName evidence="2">Uncharacterized protein</fullName>
    </submittedName>
</protein>
<gene>
    <name evidence="2" type="ORF">OPW20_06665</name>
</gene>
<sequence>MKHANKFAFMHCLIIAGFAAALSYFLLSKILGQSSVLTTLDMEYIPLVLSSIIGINVLMFVRKLKSVDPQTTGSKSDTSATTDTE</sequence>
<keyword evidence="3" id="KW-1185">Reference proteome</keyword>
<feature type="transmembrane region" description="Helical" evidence="1">
    <location>
        <begin position="42"/>
        <end position="61"/>
    </location>
</feature>
<dbReference type="Proteomes" id="UP001150001">
    <property type="component" value="Unassembled WGS sequence"/>
</dbReference>
<organism evidence="2 3">
    <name type="scientific">Vibrio europaeus</name>
    <dbReference type="NCBI Taxonomy" id="300876"/>
    <lineage>
        <taxon>Bacteria</taxon>
        <taxon>Pseudomonadati</taxon>
        <taxon>Pseudomonadota</taxon>
        <taxon>Gammaproteobacteria</taxon>
        <taxon>Vibrionales</taxon>
        <taxon>Vibrionaceae</taxon>
        <taxon>Vibrio</taxon>
        <taxon>Vibrio oreintalis group</taxon>
    </lineage>
</organism>
<dbReference type="EMBL" id="JAPFIT010000011">
    <property type="protein sequence ID" value="MDC5739742.1"/>
    <property type="molecule type" value="Genomic_DNA"/>
</dbReference>
<keyword evidence="1" id="KW-0472">Membrane</keyword>
<proteinExistence type="predicted"/>
<accession>A0ABT5GSW8</accession>
<reference evidence="2" key="1">
    <citation type="submission" date="2022-11" db="EMBL/GenBank/DDBJ databases">
        <title>Role of the vibriolysin VemA secreted by the emergent pathogen Vibrio europaeus in the colonization of Manila clam mucus.</title>
        <authorList>
            <person name="Martinez C."/>
            <person name="Rodriguez S."/>
            <person name="Vences A."/>
            <person name="Barja J.L."/>
            <person name="Toranzo A.E."/>
            <person name="Dubert J."/>
        </authorList>
    </citation>
    <scope>NUCLEOTIDE SEQUENCE</scope>
    <source>
        <strain evidence="2">3454</strain>
    </source>
</reference>
<dbReference type="RefSeq" id="WP_081230298.1">
    <property type="nucleotide sequence ID" value="NZ_JAPFIQ010000024.1"/>
</dbReference>
<keyword evidence="1" id="KW-0812">Transmembrane</keyword>
<comment type="caution">
    <text evidence="2">The sequence shown here is derived from an EMBL/GenBank/DDBJ whole genome shotgun (WGS) entry which is preliminary data.</text>
</comment>
<evidence type="ECO:0000313" key="2">
    <source>
        <dbReference type="EMBL" id="MDC5739742.1"/>
    </source>
</evidence>
<keyword evidence="1" id="KW-1133">Transmembrane helix</keyword>
<name>A0ABT5GSW8_9VIBR</name>